<proteinExistence type="predicted"/>
<comment type="caution">
    <text evidence="1">The sequence shown here is derived from an EMBL/GenBank/DDBJ whole genome shotgun (WGS) entry which is preliminary data.</text>
</comment>
<name>X0UZQ8_9ZZZZ</name>
<dbReference type="EMBL" id="BARS01025483">
    <property type="protein sequence ID" value="GAG04657.1"/>
    <property type="molecule type" value="Genomic_DNA"/>
</dbReference>
<dbReference type="AlphaFoldDB" id="X0UZQ8"/>
<gene>
    <name evidence="1" type="ORF">S01H1_40265</name>
</gene>
<feature type="non-terminal residue" evidence="1">
    <location>
        <position position="133"/>
    </location>
</feature>
<organism evidence="1">
    <name type="scientific">marine sediment metagenome</name>
    <dbReference type="NCBI Taxonomy" id="412755"/>
    <lineage>
        <taxon>unclassified sequences</taxon>
        <taxon>metagenomes</taxon>
        <taxon>ecological metagenomes</taxon>
    </lineage>
</organism>
<accession>X0UZQ8</accession>
<reference evidence="1" key="1">
    <citation type="journal article" date="2014" name="Front. Microbiol.">
        <title>High frequency of phylogenetically diverse reductive dehalogenase-homologous genes in deep subseafloor sedimentary metagenomes.</title>
        <authorList>
            <person name="Kawai M."/>
            <person name="Futagami T."/>
            <person name="Toyoda A."/>
            <person name="Takaki Y."/>
            <person name="Nishi S."/>
            <person name="Hori S."/>
            <person name="Arai W."/>
            <person name="Tsubouchi T."/>
            <person name="Morono Y."/>
            <person name="Uchiyama I."/>
            <person name="Ito T."/>
            <person name="Fujiyama A."/>
            <person name="Inagaki F."/>
            <person name="Takami H."/>
        </authorList>
    </citation>
    <scope>NUCLEOTIDE SEQUENCE</scope>
    <source>
        <strain evidence="1">Expedition CK06-06</strain>
    </source>
</reference>
<sequence length="133" mass="14728">MSYDVSASFAKQQVKREDTSIIDMFILNASTSGFNPLYFANYNQNILGFEINATGDLIEATTLYTGLPIEREAVKSNLQGEISGVSISIPNVDRSIEAYIQDYNYLRGKDVYILTAFTKHLPSGTQAKQIGDT</sequence>
<protein>
    <submittedName>
        <fullName evidence="1">Uncharacterized protein</fullName>
    </submittedName>
</protein>
<evidence type="ECO:0000313" key="1">
    <source>
        <dbReference type="EMBL" id="GAG04657.1"/>
    </source>
</evidence>